<feature type="transmembrane region" description="Helical" evidence="1">
    <location>
        <begin position="12"/>
        <end position="37"/>
    </location>
</feature>
<protein>
    <submittedName>
        <fullName evidence="2">Uncharacterized protein</fullName>
    </submittedName>
</protein>
<keyword evidence="3" id="KW-1185">Reference proteome</keyword>
<reference evidence="2" key="1">
    <citation type="journal article" date="2020" name="Stud. Mycol.">
        <title>101 Dothideomycetes genomes: a test case for predicting lifestyles and emergence of pathogens.</title>
        <authorList>
            <person name="Haridas S."/>
            <person name="Albert R."/>
            <person name="Binder M."/>
            <person name="Bloem J."/>
            <person name="Labutti K."/>
            <person name="Salamov A."/>
            <person name="Andreopoulos B."/>
            <person name="Baker S."/>
            <person name="Barry K."/>
            <person name="Bills G."/>
            <person name="Bluhm B."/>
            <person name="Cannon C."/>
            <person name="Castanera R."/>
            <person name="Culley D."/>
            <person name="Daum C."/>
            <person name="Ezra D."/>
            <person name="Gonzalez J."/>
            <person name="Henrissat B."/>
            <person name="Kuo A."/>
            <person name="Liang C."/>
            <person name="Lipzen A."/>
            <person name="Lutzoni F."/>
            <person name="Magnuson J."/>
            <person name="Mondo S."/>
            <person name="Nolan M."/>
            <person name="Ohm R."/>
            <person name="Pangilinan J."/>
            <person name="Park H.-J."/>
            <person name="Ramirez L."/>
            <person name="Alfaro M."/>
            <person name="Sun H."/>
            <person name="Tritt A."/>
            <person name="Yoshinaga Y."/>
            <person name="Zwiers L.-H."/>
            <person name="Turgeon B."/>
            <person name="Goodwin S."/>
            <person name="Spatafora J."/>
            <person name="Crous P."/>
            <person name="Grigoriev I."/>
        </authorList>
    </citation>
    <scope>NUCLEOTIDE SEQUENCE</scope>
    <source>
        <strain evidence="2">CBS 207.26</strain>
    </source>
</reference>
<keyword evidence="1" id="KW-0472">Membrane</keyword>
<sequence>MQFFLHLTRLFGTLLGIFDASFLCIFDLHTIFFQIFFAQVSPFHWHDIIWLVSKQHFCDSPVSHSITVKIPPSTCANSSECFLA</sequence>
<gene>
    <name evidence="2" type="ORF">K469DRAFT_199027</name>
</gene>
<accession>A0A6A6E1S4</accession>
<dbReference type="EMBL" id="ML994639">
    <property type="protein sequence ID" value="KAF2184090.1"/>
    <property type="molecule type" value="Genomic_DNA"/>
</dbReference>
<name>A0A6A6E1S4_9PEZI</name>
<organism evidence="2 3">
    <name type="scientific">Zopfia rhizophila CBS 207.26</name>
    <dbReference type="NCBI Taxonomy" id="1314779"/>
    <lineage>
        <taxon>Eukaryota</taxon>
        <taxon>Fungi</taxon>
        <taxon>Dikarya</taxon>
        <taxon>Ascomycota</taxon>
        <taxon>Pezizomycotina</taxon>
        <taxon>Dothideomycetes</taxon>
        <taxon>Dothideomycetes incertae sedis</taxon>
        <taxon>Zopfiaceae</taxon>
        <taxon>Zopfia</taxon>
    </lineage>
</organism>
<evidence type="ECO:0000256" key="1">
    <source>
        <dbReference type="SAM" id="Phobius"/>
    </source>
</evidence>
<keyword evidence="1" id="KW-1133">Transmembrane helix</keyword>
<dbReference type="AlphaFoldDB" id="A0A6A6E1S4"/>
<dbReference type="Proteomes" id="UP000800200">
    <property type="component" value="Unassembled WGS sequence"/>
</dbReference>
<proteinExistence type="predicted"/>
<evidence type="ECO:0000313" key="2">
    <source>
        <dbReference type="EMBL" id="KAF2184090.1"/>
    </source>
</evidence>
<evidence type="ECO:0000313" key="3">
    <source>
        <dbReference type="Proteomes" id="UP000800200"/>
    </source>
</evidence>
<keyword evidence="1" id="KW-0812">Transmembrane</keyword>